<evidence type="ECO:0000313" key="2">
    <source>
        <dbReference type="Proteomes" id="UP001432039"/>
    </source>
</evidence>
<protein>
    <submittedName>
        <fullName evidence="1">DUF5959 family protein</fullName>
    </submittedName>
</protein>
<dbReference type="RefSeq" id="WP_328964832.1">
    <property type="nucleotide sequence ID" value="NZ_CP108090.1"/>
</dbReference>
<name>A0ABZ1TMU2_STRVG</name>
<gene>
    <name evidence="1" type="ORF">OG517_36955</name>
</gene>
<dbReference type="Proteomes" id="UP001432039">
    <property type="component" value="Chromosome"/>
</dbReference>
<dbReference type="Pfam" id="PF19384">
    <property type="entry name" value="DUF5959"/>
    <property type="match status" value="1"/>
</dbReference>
<dbReference type="InterPro" id="IPR046003">
    <property type="entry name" value="DUF5959"/>
</dbReference>
<dbReference type="EMBL" id="CP108090">
    <property type="protein sequence ID" value="WUQ16567.1"/>
    <property type="molecule type" value="Genomic_DNA"/>
</dbReference>
<sequence length="147" mass="16742">MDLIHMVDGGSSVRLRVLGRHRPGATPYNDYLDAEVIVTSGFANGRLEMCLSPEDLVDWSSALDELAAGRGIHWLRDTEIRIEIDSHFAVPVPIVTVKDDSESLSSVRVRLDVGRTWVDDLREQYELVRRAWPNEVVPSPRSRNYWQ</sequence>
<reference evidence="1" key="1">
    <citation type="submission" date="2022-10" db="EMBL/GenBank/DDBJ databases">
        <title>The complete genomes of actinobacterial strains from the NBC collection.</title>
        <authorList>
            <person name="Joergensen T.S."/>
            <person name="Alvarez Arevalo M."/>
            <person name="Sterndorff E.B."/>
            <person name="Faurdal D."/>
            <person name="Vuksanovic O."/>
            <person name="Mourched A.-S."/>
            <person name="Charusanti P."/>
            <person name="Shaw S."/>
            <person name="Blin K."/>
            <person name="Weber T."/>
        </authorList>
    </citation>
    <scope>NUCLEOTIDE SEQUENCE</scope>
    <source>
        <strain evidence="1">NBC_00248</strain>
    </source>
</reference>
<accession>A0ABZ1TMU2</accession>
<keyword evidence="2" id="KW-1185">Reference proteome</keyword>
<organism evidence="1 2">
    <name type="scientific">Streptomyces virginiae</name>
    <name type="common">Streptomyces cinnamonensis</name>
    <dbReference type="NCBI Taxonomy" id="1961"/>
    <lineage>
        <taxon>Bacteria</taxon>
        <taxon>Bacillati</taxon>
        <taxon>Actinomycetota</taxon>
        <taxon>Actinomycetes</taxon>
        <taxon>Kitasatosporales</taxon>
        <taxon>Streptomycetaceae</taxon>
        <taxon>Streptomyces</taxon>
    </lineage>
</organism>
<proteinExistence type="predicted"/>
<evidence type="ECO:0000313" key="1">
    <source>
        <dbReference type="EMBL" id="WUQ16567.1"/>
    </source>
</evidence>